<feature type="transmembrane region" description="Helical" evidence="4">
    <location>
        <begin position="322"/>
        <end position="341"/>
    </location>
</feature>
<dbReference type="Proteomes" id="UP000266258">
    <property type="component" value="Unassembled WGS sequence"/>
</dbReference>
<dbReference type="Pfam" id="PF07690">
    <property type="entry name" value="MFS_1"/>
    <property type="match status" value="1"/>
</dbReference>
<organism evidence="6 7">
    <name type="scientific">Psittacicella melopsittaci</name>
    <dbReference type="NCBI Taxonomy" id="2028576"/>
    <lineage>
        <taxon>Bacteria</taxon>
        <taxon>Pseudomonadati</taxon>
        <taxon>Pseudomonadota</taxon>
        <taxon>Gammaproteobacteria</taxon>
        <taxon>Pasteurellales</taxon>
        <taxon>Psittacicellaceae</taxon>
        <taxon>Psittacicella</taxon>
    </lineage>
</organism>
<dbReference type="Gene3D" id="1.20.1250.20">
    <property type="entry name" value="MFS general substrate transporter like domains"/>
    <property type="match status" value="1"/>
</dbReference>
<evidence type="ECO:0000256" key="2">
    <source>
        <dbReference type="ARBA" id="ARBA00022989"/>
    </source>
</evidence>
<gene>
    <name evidence="6" type="ORF">CJP74_04145</name>
</gene>
<feature type="transmembrane region" description="Helical" evidence="4">
    <location>
        <begin position="291"/>
        <end position="316"/>
    </location>
</feature>
<feature type="transmembrane region" description="Helical" evidence="4">
    <location>
        <begin position="226"/>
        <end position="244"/>
    </location>
</feature>
<evidence type="ECO:0000256" key="4">
    <source>
        <dbReference type="SAM" id="Phobius"/>
    </source>
</evidence>
<feature type="transmembrane region" description="Helical" evidence="4">
    <location>
        <begin position="264"/>
        <end position="284"/>
    </location>
</feature>
<feature type="domain" description="Major facilitator superfamily (MFS) profile" evidence="5">
    <location>
        <begin position="12"/>
        <end position="407"/>
    </location>
</feature>
<dbReference type="OrthoDB" id="5317164at2"/>
<feature type="transmembrane region" description="Helical" evidence="4">
    <location>
        <begin position="353"/>
        <end position="376"/>
    </location>
</feature>
<accession>A0A3A1Y5M8</accession>
<name>A0A3A1Y5M8_9GAMM</name>
<feature type="transmembrane region" description="Helical" evidence="4">
    <location>
        <begin position="174"/>
        <end position="192"/>
    </location>
</feature>
<dbReference type="InterPro" id="IPR020846">
    <property type="entry name" value="MFS_dom"/>
</dbReference>
<dbReference type="InterPro" id="IPR011701">
    <property type="entry name" value="MFS"/>
</dbReference>
<dbReference type="SUPFAM" id="SSF103473">
    <property type="entry name" value="MFS general substrate transporter"/>
    <property type="match status" value="1"/>
</dbReference>
<dbReference type="RefSeq" id="WP_119497008.1">
    <property type="nucleotide sequence ID" value="NZ_NRJH01000032.1"/>
</dbReference>
<dbReference type="PANTHER" id="PTHR23523:SF2">
    <property type="entry name" value="2-NITROIMIDAZOLE TRANSPORTER"/>
    <property type="match status" value="1"/>
</dbReference>
<feature type="transmembrane region" description="Helical" evidence="4">
    <location>
        <begin position="382"/>
        <end position="403"/>
    </location>
</feature>
<dbReference type="EMBL" id="NRJH01000032">
    <property type="protein sequence ID" value="RIY32576.1"/>
    <property type="molecule type" value="Genomic_DNA"/>
</dbReference>
<feature type="transmembrane region" description="Helical" evidence="4">
    <location>
        <begin position="147"/>
        <end position="168"/>
    </location>
</feature>
<feature type="transmembrane region" description="Helical" evidence="4">
    <location>
        <begin position="73"/>
        <end position="92"/>
    </location>
</feature>
<keyword evidence="2 4" id="KW-1133">Transmembrane helix</keyword>
<keyword evidence="7" id="KW-1185">Reference proteome</keyword>
<keyword evidence="3 4" id="KW-0472">Membrane</keyword>
<evidence type="ECO:0000313" key="7">
    <source>
        <dbReference type="Proteomes" id="UP000266258"/>
    </source>
</evidence>
<dbReference type="InterPro" id="IPR052524">
    <property type="entry name" value="MFS_Cyanate_Porter"/>
</dbReference>
<dbReference type="PROSITE" id="PS50850">
    <property type="entry name" value="MFS"/>
    <property type="match status" value="1"/>
</dbReference>
<sequence length="410" mass="45265">MYFKTKFAFWYTAIALCLVTLLSRAPFTELSPIVDLVGDDLNLTKTQQGILLSLPTFVMAFFAALVAKVDQKLGLVVTILYGMFAIVLGIIIRDYLSSYFANSAITYLYLGTLILSVGVTIISVLYPSFINGFFPQHLGILNAINGANISVSSLLGTFSALTMIGMGYSWQQVGTFWLIITLVIIVIYLPTFKFTKARMQEIVAENRAVNFMADSDKVRVSMWKQLAPWCIAITLGIESINFYFALSWFKPYIGQAISNGQFSLLVNIFQVTSLLASLVTPVIVMRYTKHLTSILVLSCIIFSFTTVLMFFVTNYIILVVDFILFGALAGFILAVLLLLLSYKTKTAGATSRLSSLVNSVGFLLAAIYLFGFGWLFDLTGSYTAGIGVTILGCIILPFVAYIATKREIIE</sequence>
<evidence type="ECO:0000256" key="1">
    <source>
        <dbReference type="ARBA" id="ARBA00022692"/>
    </source>
</evidence>
<evidence type="ECO:0000256" key="3">
    <source>
        <dbReference type="ARBA" id="ARBA00023136"/>
    </source>
</evidence>
<dbReference type="AlphaFoldDB" id="A0A3A1Y5M8"/>
<feature type="transmembrane region" description="Helical" evidence="4">
    <location>
        <begin position="48"/>
        <end position="66"/>
    </location>
</feature>
<protein>
    <recommendedName>
        <fullName evidence="5">Major facilitator superfamily (MFS) profile domain-containing protein</fullName>
    </recommendedName>
</protein>
<dbReference type="InterPro" id="IPR036259">
    <property type="entry name" value="MFS_trans_sf"/>
</dbReference>
<keyword evidence="1 4" id="KW-0812">Transmembrane</keyword>
<dbReference type="GO" id="GO:0022857">
    <property type="term" value="F:transmembrane transporter activity"/>
    <property type="evidence" value="ECO:0007669"/>
    <property type="project" value="InterPro"/>
</dbReference>
<evidence type="ECO:0000259" key="5">
    <source>
        <dbReference type="PROSITE" id="PS50850"/>
    </source>
</evidence>
<dbReference type="PANTHER" id="PTHR23523">
    <property type="match status" value="1"/>
</dbReference>
<feature type="transmembrane region" description="Helical" evidence="4">
    <location>
        <begin position="104"/>
        <end position="126"/>
    </location>
</feature>
<proteinExistence type="predicted"/>
<evidence type="ECO:0000313" key="6">
    <source>
        <dbReference type="EMBL" id="RIY32576.1"/>
    </source>
</evidence>
<reference evidence="6 7" key="1">
    <citation type="submission" date="2017-08" db="EMBL/GenBank/DDBJ databases">
        <title>Reclassification of Bisgaard taxon 37 and 44.</title>
        <authorList>
            <person name="Christensen H."/>
        </authorList>
    </citation>
    <scope>NUCLEOTIDE SEQUENCE [LARGE SCALE GENOMIC DNA]</scope>
    <source>
        <strain evidence="6 7">B96_4</strain>
    </source>
</reference>
<comment type="caution">
    <text evidence="6">The sequence shown here is derived from an EMBL/GenBank/DDBJ whole genome shotgun (WGS) entry which is preliminary data.</text>
</comment>